<gene>
    <name evidence="2" type="ORF">EJ062_19365</name>
</gene>
<accession>A0AAQ0WI43</accession>
<evidence type="ECO:0000256" key="1">
    <source>
        <dbReference type="SAM" id="Phobius"/>
    </source>
</evidence>
<evidence type="ECO:0000313" key="3">
    <source>
        <dbReference type="Proteomes" id="UP000268239"/>
    </source>
</evidence>
<sequence>MLRWLIFLVIPIMLPGSLYPLLIELAKAFNDISQRVVALIVMYIVAAFIAATVTYENNPYDNKLKPVIVVLSIGALLFFISSKTLIAIIYLIVSIFIVVKWHKKFKDKPLPN</sequence>
<proteinExistence type="predicted"/>
<feature type="transmembrane region" description="Helical" evidence="1">
    <location>
        <begin position="6"/>
        <end position="24"/>
    </location>
</feature>
<keyword evidence="1" id="KW-1133">Transmembrane helix</keyword>
<keyword evidence="1" id="KW-0812">Transmembrane</keyword>
<dbReference type="EMBL" id="RXLU01000163">
    <property type="protein sequence ID" value="RTQ67352.1"/>
    <property type="molecule type" value="Genomic_DNA"/>
</dbReference>
<keyword evidence="1" id="KW-0472">Membrane</keyword>
<evidence type="ECO:0000313" key="2">
    <source>
        <dbReference type="EMBL" id="RTQ67352.1"/>
    </source>
</evidence>
<name>A0AAQ0WI43_ACIBA</name>
<comment type="caution">
    <text evidence="2">The sequence shown here is derived from an EMBL/GenBank/DDBJ whole genome shotgun (WGS) entry which is preliminary data.</text>
</comment>
<feature type="transmembrane region" description="Helical" evidence="1">
    <location>
        <begin position="36"/>
        <end position="55"/>
    </location>
</feature>
<organism evidence="2 3">
    <name type="scientific">Acinetobacter baumannii</name>
    <dbReference type="NCBI Taxonomy" id="470"/>
    <lineage>
        <taxon>Bacteria</taxon>
        <taxon>Pseudomonadati</taxon>
        <taxon>Pseudomonadota</taxon>
        <taxon>Gammaproteobacteria</taxon>
        <taxon>Moraxellales</taxon>
        <taxon>Moraxellaceae</taxon>
        <taxon>Acinetobacter</taxon>
        <taxon>Acinetobacter calcoaceticus/baumannii complex</taxon>
    </lineage>
</organism>
<protein>
    <submittedName>
        <fullName evidence="2">Uncharacterized protein</fullName>
    </submittedName>
</protein>
<reference evidence="2 3" key="1">
    <citation type="submission" date="2018-12" db="EMBL/GenBank/DDBJ databases">
        <title>Draft Genome Sequences Human Pathogenic Acinetobacter baumannii Strains.</title>
        <authorList>
            <person name="Madhi M."/>
            <person name="Ronco T."/>
            <person name="Olsen R.H."/>
            <person name="Hassani A."/>
        </authorList>
    </citation>
    <scope>NUCLEOTIDE SEQUENCE [LARGE SCALE GENOMIC DNA]</scope>
    <source>
        <strain evidence="2 3">AB3</strain>
    </source>
</reference>
<dbReference type="Proteomes" id="UP000268239">
    <property type="component" value="Unassembled WGS sequence"/>
</dbReference>
<dbReference type="RefSeq" id="WP_000946978.1">
    <property type="nucleotide sequence ID" value="NZ_CP191205.1"/>
</dbReference>
<dbReference type="AlphaFoldDB" id="A0AAQ0WI43"/>
<feature type="transmembrane region" description="Helical" evidence="1">
    <location>
        <begin position="67"/>
        <end position="99"/>
    </location>
</feature>